<sequence>MADENSSENSDATNGNTFRTLEKNNVLIPLHFKNILSRLGYFGLRAFSTINDQNISEIELGVTEILAEDSAGMTIKEKNDLFGRIFANKPKQFKLLPGDKTVIKVISEVSKKLVESMPPINMDHAVDQTERSIQTPKQAIKPQKAVDRLTKDSSSNFQPESSNDGEAGASSNLPVTNIDLTGNKDSRDSDSSSNDDST</sequence>
<name>A0ABQ9Z000_9CRUS</name>
<evidence type="ECO:0000313" key="2">
    <source>
        <dbReference type="EMBL" id="KAK4006144.1"/>
    </source>
</evidence>
<dbReference type="EMBL" id="JAOYFB010000002">
    <property type="protein sequence ID" value="KAK4006144.1"/>
    <property type="molecule type" value="Genomic_DNA"/>
</dbReference>
<gene>
    <name evidence="2" type="ORF">OUZ56_011299</name>
</gene>
<proteinExistence type="predicted"/>
<comment type="caution">
    <text evidence="2">The sequence shown here is derived from an EMBL/GenBank/DDBJ whole genome shotgun (WGS) entry which is preliminary data.</text>
</comment>
<evidence type="ECO:0000313" key="3">
    <source>
        <dbReference type="Proteomes" id="UP001234178"/>
    </source>
</evidence>
<protein>
    <submittedName>
        <fullName evidence="2">Uncharacterized protein</fullName>
    </submittedName>
</protein>
<accession>A0ABQ9Z000</accession>
<feature type="compositionally biased region" description="Polar residues" evidence="1">
    <location>
        <begin position="152"/>
        <end position="180"/>
    </location>
</feature>
<evidence type="ECO:0000256" key="1">
    <source>
        <dbReference type="SAM" id="MobiDB-lite"/>
    </source>
</evidence>
<organism evidence="2 3">
    <name type="scientific">Daphnia magna</name>
    <dbReference type="NCBI Taxonomy" id="35525"/>
    <lineage>
        <taxon>Eukaryota</taxon>
        <taxon>Metazoa</taxon>
        <taxon>Ecdysozoa</taxon>
        <taxon>Arthropoda</taxon>
        <taxon>Crustacea</taxon>
        <taxon>Branchiopoda</taxon>
        <taxon>Diplostraca</taxon>
        <taxon>Cladocera</taxon>
        <taxon>Anomopoda</taxon>
        <taxon>Daphniidae</taxon>
        <taxon>Daphnia</taxon>
    </lineage>
</organism>
<reference evidence="2 3" key="1">
    <citation type="journal article" date="2023" name="Nucleic Acids Res.">
        <title>The hologenome of Daphnia magna reveals possible DNA methylation and microbiome-mediated evolution of the host genome.</title>
        <authorList>
            <person name="Chaturvedi A."/>
            <person name="Li X."/>
            <person name="Dhandapani V."/>
            <person name="Marshall H."/>
            <person name="Kissane S."/>
            <person name="Cuenca-Cambronero M."/>
            <person name="Asole G."/>
            <person name="Calvet F."/>
            <person name="Ruiz-Romero M."/>
            <person name="Marangio P."/>
            <person name="Guigo R."/>
            <person name="Rago D."/>
            <person name="Mirbahai L."/>
            <person name="Eastwood N."/>
            <person name="Colbourne J.K."/>
            <person name="Zhou J."/>
            <person name="Mallon E."/>
            <person name="Orsini L."/>
        </authorList>
    </citation>
    <scope>NUCLEOTIDE SEQUENCE [LARGE SCALE GENOMIC DNA]</scope>
    <source>
        <strain evidence="2">LRV0_1</strain>
    </source>
</reference>
<keyword evidence="3" id="KW-1185">Reference proteome</keyword>
<feature type="region of interest" description="Disordered" evidence="1">
    <location>
        <begin position="129"/>
        <end position="198"/>
    </location>
</feature>
<dbReference type="Proteomes" id="UP001234178">
    <property type="component" value="Unassembled WGS sequence"/>
</dbReference>